<dbReference type="EMBL" id="FXTH01000007">
    <property type="protein sequence ID" value="SMO62127.1"/>
    <property type="molecule type" value="Genomic_DNA"/>
</dbReference>
<evidence type="ECO:0000256" key="2">
    <source>
        <dbReference type="ARBA" id="ARBA00022692"/>
    </source>
</evidence>
<dbReference type="RefSeq" id="WP_142714302.1">
    <property type="nucleotide sequence ID" value="NZ_FXTH01000007.1"/>
</dbReference>
<gene>
    <name evidence="6" type="ORF">SAMN06265218_10739</name>
</gene>
<dbReference type="PANTHER" id="PTHR39344:SF1">
    <property type="entry name" value="UPF0182 PROTEIN SLL1060"/>
    <property type="match status" value="1"/>
</dbReference>
<evidence type="ECO:0000256" key="5">
    <source>
        <dbReference type="HAMAP-Rule" id="MF_01600"/>
    </source>
</evidence>
<dbReference type="GO" id="GO:0005886">
    <property type="term" value="C:plasma membrane"/>
    <property type="evidence" value="ECO:0007669"/>
    <property type="project" value="UniProtKB-SubCell"/>
</dbReference>
<dbReference type="PANTHER" id="PTHR39344">
    <property type="entry name" value="UPF0182 PROTEIN SLL1060"/>
    <property type="match status" value="1"/>
</dbReference>
<keyword evidence="2 5" id="KW-0812">Transmembrane</keyword>
<sequence>MNRIFRSSKLLFGILFLVLSGILILSGFSDWIVEWLWLDNLGYEQVFWTIKLTQVLLLAAALAVALGYVLPNMNILAKKFGTMSFGNSPLAQLNLHQISSRKIRNVFMGIGAIFSLFFSLAFFMRWDTYFRFHWDETVGQLDPIFGNDIGFYLFRLPFIELIQNSLTSLVFFVTIILTILYIYSGAISFGSQRNIMIPADIKKQLGLNFGLWFLLLSWGFYLERYNLLYNDNGTVYGANYVDINIKLPVLWIIAILCFILALLSFYQLYKNRLKWLAGTGITTLLLGGLGLNILPGAIQSFKVDPSELQLETPYIEHSIEQTRTAYSLDKMKTRSYSAQPAERMSWATIDKNEETIENIRLWDPRLLIQTYRQLQEIRLYYQFYNVDVDRYHTNEGYMQMMVSARELSEEMPEQSDTWVNRRLQYTHGYGMVMSPVAQEGSQGDPRMVIKDIPPVSEINLQVEQPAIYFGEHNADYKIVDTNIRELDYPRGDKNIYTNYKGESGVSINNFFEQLLFAWNFSDLNILLTDYINDNSKILFWKKIEERVKRIAPFLRLEDDPYLVLNEGKLYWIQDAYTTSPDYPYSEPYNDEYNYIRNSVKVVVDAYNGTTDFFVSDEDDPILKVYRDIFPGMFKSLEEMPDGLRSHLRYPIHIFEAQMDKYNKYHMTNPQVFYNNEDLWTRPNETYAGRSITMAPYYVLTKLPGQEELQYLLISPLTPNNRDNMIGWMAANSDFPNYGEVSVFELPKDRLILGPAQIEARIDQDTEISRQLALWDQRGSRVIRGNLMIIPIEDSFIYVEPVFLIAEGVDIPQLQRVIATSGDKIAMQPTLQQSIEALYGKREQRVAAPADSAAAVPGVPLPADTSSAALSQLRTLWEEANEAMQNGDWTLFGEKMNEIENLLNENQ</sequence>
<keyword evidence="3 5" id="KW-1133">Transmembrane helix</keyword>
<evidence type="ECO:0000313" key="6">
    <source>
        <dbReference type="EMBL" id="SMO62127.1"/>
    </source>
</evidence>
<name>A0A521CRP4_9BACT</name>
<proteinExistence type="inferred from homology"/>
<dbReference type="OrthoDB" id="9763654at2"/>
<comment type="similarity">
    <text evidence="5">Belongs to the UPF0182 family.</text>
</comment>
<evidence type="ECO:0000256" key="3">
    <source>
        <dbReference type="ARBA" id="ARBA00022989"/>
    </source>
</evidence>
<feature type="transmembrane region" description="Helical" evidence="5">
    <location>
        <begin position="106"/>
        <end position="126"/>
    </location>
</feature>
<evidence type="ECO:0000313" key="7">
    <source>
        <dbReference type="Proteomes" id="UP000317593"/>
    </source>
</evidence>
<dbReference type="InterPro" id="IPR005372">
    <property type="entry name" value="UPF0182"/>
</dbReference>
<evidence type="ECO:0000256" key="1">
    <source>
        <dbReference type="ARBA" id="ARBA00022475"/>
    </source>
</evidence>
<comment type="caution">
    <text evidence="5">Lacks conserved residue(s) required for the propagation of feature annotation.</text>
</comment>
<dbReference type="AlphaFoldDB" id="A0A521CRP4"/>
<dbReference type="HAMAP" id="MF_01600">
    <property type="entry name" value="UPF0182"/>
    <property type="match status" value="1"/>
</dbReference>
<dbReference type="Pfam" id="PF03699">
    <property type="entry name" value="UPF0182"/>
    <property type="match status" value="1"/>
</dbReference>
<dbReference type="GO" id="GO:0005576">
    <property type="term" value="C:extracellular region"/>
    <property type="evidence" value="ECO:0007669"/>
    <property type="project" value="TreeGrafter"/>
</dbReference>
<feature type="transmembrane region" description="Helical" evidence="5">
    <location>
        <begin position="45"/>
        <end position="70"/>
    </location>
</feature>
<keyword evidence="1 5" id="KW-1003">Cell membrane</keyword>
<feature type="transmembrane region" description="Helical" evidence="5">
    <location>
        <begin position="275"/>
        <end position="298"/>
    </location>
</feature>
<evidence type="ECO:0000256" key="4">
    <source>
        <dbReference type="ARBA" id="ARBA00023136"/>
    </source>
</evidence>
<comment type="subcellular location">
    <subcellularLocation>
        <location evidence="5">Cell membrane</location>
        <topology evidence="5">Multi-pass membrane protein</topology>
    </subcellularLocation>
</comment>
<dbReference type="Proteomes" id="UP000317593">
    <property type="component" value="Unassembled WGS sequence"/>
</dbReference>
<organism evidence="6 7">
    <name type="scientific">Fodinibius sediminis</name>
    <dbReference type="NCBI Taxonomy" id="1214077"/>
    <lineage>
        <taxon>Bacteria</taxon>
        <taxon>Pseudomonadati</taxon>
        <taxon>Balneolota</taxon>
        <taxon>Balneolia</taxon>
        <taxon>Balneolales</taxon>
        <taxon>Balneolaceae</taxon>
        <taxon>Fodinibius</taxon>
    </lineage>
</organism>
<feature type="transmembrane region" description="Helical" evidence="5">
    <location>
        <begin position="249"/>
        <end position="268"/>
    </location>
</feature>
<keyword evidence="4 5" id="KW-0472">Membrane</keyword>
<protein>
    <recommendedName>
        <fullName evidence="5">UPF0182 protein SAMN06265218_10739</fullName>
    </recommendedName>
</protein>
<feature type="transmembrane region" description="Helical" evidence="5">
    <location>
        <begin position="161"/>
        <end position="184"/>
    </location>
</feature>
<keyword evidence="7" id="KW-1185">Reference proteome</keyword>
<accession>A0A521CRP4</accession>
<reference evidence="6 7" key="1">
    <citation type="submission" date="2017-05" db="EMBL/GenBank/DDBJ databases">
        <authorList>
            <person name="Varghese N."/>
            <person name="Submissions S."/>
        </authorList>
    </citation>
    <scope>NUCLEOTIDE SEQUENCE [LARGE SCALE GENOMIC DNA]</scope>
    <source>
        <strain evidence="6 7">DSM 21194</strain>
    </source>
</reference>
<feature type="transmembrane region" description="Helical" evidence="5">
    <location>
        <begin position="205"/>
        <end position="222"/>
    </location>
</feature>